<dbReference type="InterPro" id="IPR003423">
    <property type="entry name" value="OMP_efflux"/>
</dbReference>
<feature type="chain" id="PRO_5046786726" evidence="2">
    <location>
        <begin position="27"/>
        <end position="257"/>
    </location>
</feature>
<dbReference type="Gene3D" id="1.20.1600.10">
    <property type="entry name" value="Outer membrane efflux proteins (OEP)"/>
    <property type="match status" value="1"/>
</dbReference>
<keyword evidence="2" id="KW-0732">Signal</keyword>
<sequence>MSALPMPPRRLTGAAAWVAVLAAALAGCASGPPPQPALPTLPTAFANVPGDAQPGEPAAAFWQGFQDPQLDALVAQALSANFDLRLAVARLREARALARLADANLLPQVSGTAGAARVRDFNGPNNALATQTLYGVGLDVRWEADLFGRLSAERRAAQAELLSVESDAQALRLSVSAEVARNYFELRGLQERLRVSTASLQTQESTLRLVQARQEVGRGTGLDTERARALVQRTAAGVPALEAALQRTRYRLAVLCG</sequence>
<feature type="signal peptide" evidence="2">
    <location>
        <begin position="1"/>
        <end position="26"/>
    </location>
</feature>
<feature type="non-terminal residue" evidence="3">
    <location>
        <position position="257"/>
    </location>
</feature>
<comment type="caution">
    <text evidence="3">The sequence shown here is derived from an EMBL/GenBank/DDBJ whole genome shotgun (WGS) entry which is preliminary data.</text>
</comment>
<evidence type="ECO:0000256" key="1">
    <source>
        <dbReference type="ARBA" id="ARBA00007613"/>
    </source>
</evidence>
<evidence type="ECO:0000256" key="2">
    <source>
        <dbReference type="SAM" id="SignalP"/>
    </source>
</evidence>
<organism evidence="3 4">
    <name type="scientific">Azohydromonas lata</name>
    <dbReference type="NCBI Taxonomy" id="45677"/>
    <lineage>
        <taxon>Bacteria</taxon>
        <taxon>Pseudomonadati</taxon>
        <taxon>Pseudomonadota</taxon>
        <taxon>Betaproteobacteria</taxon>
        <taxon>Burkholderiales</taxon>
        <taxon>Sphaerotilaceae</taxon>
        <taxon>Azohydromonas</taxon>
    </lineage>
</organism>
<protein>
    <submittedName>
        <fullName evidence="3">TolC family protein</fullName>
    </submittedName>
</protein>
<accession>A0ABU5IQU2</accession>
<dbReference type="PANTHER" id="PTHR30203">
    <property type="entry name" value="OUTER MEMBRANE CATION EFFLUX PROTEIN"/>
    <property type="match status" value="1"/>
</dbReference>
<dbReference type="RefSeq" id="WP_322468486.1">
    <property type="nucleotide sequence ID" value="NZ_JAXOJX010000105.1"/>
</dbReference>
<name>A0ABU5IQU2_9BURK</name>
<evidence type="ECO:0000313" key="3">
    <source>
        <dbReference type="EMBL" id="MDZ5461272.1"/>
    </source>
</evidence>
<evidence type="ECO:0000313" key="4">
    <source>
        <dbReference type="Proteomes" id="UP001293718"/>
    </source>
</evidence>
<gene>
    <name evidence="3" type="ORF">SM757_32330</name>
</gene>
<dbReference type="SUPFAM" id="SSF56954">
    <property type="entry name" value="Outer membrane efflux proteins (OEP)"/>
    <property type="match status" value="1"/>
</dbReference>
<dbReference type="PANTHER" id="PTHR30203:SF25">
    <property type="entry name" value="OUTER MEMBRANE PROTEIN-RELATED"/>
    <property type="match status" value="1"/>
</dbReference>
<keyword evidence="4" id="KW-1185">Reference proteome</keyword>
<reference evidence="3 4" key="1">
    <citation type="submission" date="2023-11" db="EMBL/GenBank/DDBJ databases">
        <title>Draft genome of Azohydromonas lata strain H1 (DSM1123), a polyhydroxyalkanoate producer.</title>
        <authorList>
            <person name="Traversa D."/>
            <person name="D'Addabbo P."/>
            <person name="Pazzani C."/>
            <person name="Manzari C."/>
            <person name="Chiara M."/>
            <person name="Scrascia M."/>
        </authorList>
    </citation>
    <scope>NUCLEOTIDE SEQUENCE [LARGE SCALE GENOMIC DNA]</scope>
    <source>
        <strain evidence="3 4">H1</strain>
    </source>
</reference>
<dbReference type="Gene3D" id="2.20.200.10">
    <property type="entry name" value="Outer membrane efflux proteins (OEP)"/>
    <property type="match status" value="1"/>
</dbReference>
<proteinExistence type="inferred from homology"/>
<dbReference type="Pfam" id="PF02321">
    <property type="entry name" value="OEP"/>
    <property type="match status" value="1"/>
</dbReference>
<dbReference type="InterPro" id="IPR010131">
    <property type="entry name" value="MdtP/NodT-like"/>
</dbReference>
<comment type="similarity">
    <text evidence="1">Belongs to the outer membrane factor (OMF) (TC 1.B.17) family.</text>
</comment>
<dbReference type="EMBL" id="JAXOJX010000105">
    <property type="protein sequence ID" value="MDZ5461272.1"/>
    <property type="molecule type" value="Genomic_DNA"/>
</dbReference>
<dbReference type="Proteomes" id="UP001293718">
    <property type="component" value="Unassembled WGS sequence"/>
</dbReference>